<dbReference type="Pfam" id="PF01487">
    <property type="entry name" value="DHquinase_I"/>
    <property type="match status" value="1"/>
</dbReference>
<dbReference type="CDD" id="cd00502">
    <property type="entry name" value="DHQase_I"/>
    <property type="match status" value="1"/>
</dbReference>
<sequence length="483" mass="53149">MPIVSVGADALEFRVDLLKDEAQLGDIPTLQYVAEQLMALRLQSELPIIFTIRLQPSGGRWPLEQKELAIEYLRHGLLWGVEFIDVEDLLDTELRESLVARKGHTKVIESHHDFSGSLDWSTPDAFKDYDTCASYGDVVLMAGISTDLSNASKVGQFRDKINSLEGSKPLAAFDTGRSGKLSRILNPFLQATTHHLLPTSSAPNQLSLVEVNGVLSVLGELTPKTVYVFQGQDSDAALMDKCFNELNLPHRATHIGQTSDTMIENLLQEPTTAGGVFDQLSGMSNLTHQSPDALATGLVDTVVTTNGQITGHSCQALGLRAILLQEQAPSAFESQQVLVVSHSYHDARTIISVLLSLNCSEVLMLGFTVPPELSEKARPFNMKTLSDYFSPAGIFCMLPLHDRSVFASLITMISKRQRRRRIVYLDTHASTKDPAVAAARGAGWCVVTREHISAAVLVERLRVLVDQSVPYSFVRMVRRQQLS</sequence>
<dbReference type="InterPro" id="IPR050146">
    <property type="entry name" value="Type-I_3-dehydroquinase"/>
</dbReference>
<dbReference type="EC" id="4.2.1.10" evidence="2"/>
<evidence type="ECO:0000256" key="3">
    <source>
        <dbReference type="ARBA" id="ARBA00023239"/>
    </source>
</evidence>
<dbReference type="AlphaFoldDB" id="A0A8H4KFJ0"/>
<dbReference type="InterPro" id="IPR001381">
    <property type="entry name" value="DHquinase_I"/>
</dbReference>
<dbReference type="GO" id="GO:0003855">
    <property type="term" value="F:3-dehydroquinate dehydratase activity"/>
    <property type="evidence" value="ECO:0007669"/>
    <property type="project" value="UniProtKB-EC"/>
</dbReference>
<dbReference type="EMBL" id="JAADYS010003228">
    <property type="protein sequence ID" value="KAF4449225.1"/>
    <property type="molecule type" value="Genomic_DNA"/>
</dbReference>
<proteinExistence type="predicted"/>
<comment type="caution">
    <text evidence="5">The sequence shown here is derived from an EMBL/GenBank/DDBJ whole genome shotgun (WGS) entry which is preliminary data.</text>
</comment>
<comment type="catalytic activity">
    <reaction evidence="1">
        <text>3-dehydroquinate = 3-dehydroshikimate + H2O</text>
        <dbReference type="Rhea" id="RHEA:21096"/>
        <dbReference type="ChEBI" id="CHEBI:15377"/>
        <dbReference type="ChEBI" id="CHEBI:16630"/>
        <dbReference type="ChEBI" id="CHEBI:32364"/>
        <dbReference type="EC" id="4.2.1.10"/>
    </reaction>
</comment>
<keyword evidence="3" id="KW-0456">Lyase</keyword>
<evidence type="ECO:0000313" key="5">
    <source>
        <dbReference type="EMBL" id="KAF4449225.1"/>
    </source>
</evidence>
<dbReference type="Gene3D" id="3.20.20.70">
    <property type="entry name" value="Aldolase class I"/>
    <property type="match status" value="1"/>
</dbReference>
<accession>A0A8H4KFJ0</accession>
<keyword evidence="4" id="KW-0704">Schiff base</keyword>
<dbReference type="InterPro" id="IPR013785">
    <property type="entry name" value="Aldolase_TIM"/>
</dbReference>
<dbReference type="GO" id="GO:0046279">
    <property type="term" value="P:3,4-dihydroxybenzoate biosynthetic process"/>
    <property type="evidence" value="ECO:0007669"/>
    <property type="project" value="TreeGrafter"/>
</dbReference>
<dbReference type="PANTHER" id="PTHR43699:SF1">
    <property type="entry name" value="3-DEHYDROQUINATE DEHYDRATASE"/>
    <property type="match status" value="1"/>
</dbReference>
<evidence type="ECO:0000256" key="2">
    <source>
        <dbReference type="ARBA" id="ARBA00012060"/>
    </source>
</evidence>
<evidence type="ECO:0000313" key="6">
    <source>
        <dbReference type="Proteomes" id="UP000554235"/>
    </source>
</evidence>
<gene>
    <name evidence="5" type="ORF">FALBO_16700</name>
</gene>
<reference evidence="5 6" key="1">
    <citation type="submission" date="2020-01" db="EMBL/GenBank/DDBJ databases">
        <title>Identification and distribution of gene clusters putatively required for synthesis of sphingolipid metabolism inhibitors in phylogenetically diverse species of the filamentous fungus Fusarium.</title>
        <authorList>
            <person name="Kim H.-S."/>
            <person name="Busman M."/>
            <person name="Brown D.W."/>
            <person name="Divon H."/>
            <person name="Uhlig S."/>
            <person name="Proctor R.H."/>
        </authorList>
    </citation>
    <scope>NUCLEOTIDE SEQUENCE [LARGE SCALE GENOMIC DNA]</scope>
    <source>
        <strain evidence="5 6">NRRL 20459</strain>
    </source>
</reference>
<organism evidence="5 6">
    <name type="scientific">Fusarium albosuccineum</name>
    <dbReference type="NCBI Taxonomy" id="1237068"/>
    <lineage>
        <taxon>Eukaryota</taxon>
        <taxon>Fungi</taxon>
        <taxon>Dikarya</taxon>
        <taxon>Ascomycota</taxon>
        <taxon>Pezizomycotina</taxon>
        <taxon>Sordariomycetes</taxon>
        <taxon>Hypocreomycetidae</taxon>
        <taxon>Hypocreales</taxon>
        <taxon>Nectriaceae</taxon>
        <taxon>Fusarium</taxon>
        <taxon>Fusarium decemcellulare species complex</taxon>
    </lineage>
</organism>
<evidence type="ECO:0000256" key="4">
    <source>
        <dbReference type="ARBA" id="ARBA00023270"/>
    </source>
</evidence>
<protein>
    <recommendedName>
        <fullName evidence="2">3-dehydroquinate dehydratase</fullName>
        <ecNumber evidence="2">4.2.1.10</ecNumber>
    </recommendedName>
</protein>
<evidence type="ECO:0000256" key="1">
    <source>
        <dbReference type="ARBA" id="ARBA00001864"/>
    </source>
</evidence>
<keyword evidence="6" id="KW-1185">Reference proteome</keyword>
<name>A0A8H4KFJ0_9HYPO</name>
<dbReference type="PANTHER" id="PTHR43699">
    <property type="entry name" value="3-DEHYDROQUINATE DEHYDRATASE"/>
    <property type="match status" value="1"/>
</dbReference>
<dbReference type="OrthoDB" id="204377at2759"/>
<dbReference type="Proteomes" id="UP000554235">
    <property type="component" value="Unassembled WGS sequence"/>
</dbReference>
<dbReference type="SUPFAM" id="SSF51569">
    <property type="entry name" value="Aldolase"/>
    <property type="match status" value="1"/>
</dbReference>